<reference evidence="3 4" key="1">
    <citation type="submission" date="2018-10" db="EMBL/GenBank/DDBJ databases">
        <title>Genomic Encyclopedia of Archaeal and Bacterial Type Strains, Phase II (KMG-II): from individual species to whole genera.</title>
        <authorList>
            <person name="Goeker M."/>
        </authorList>
    </citation>
    <scope>NUCLEOTIDE SEQUENCE [LARGE SCALE GENOMIC DNA]</scope>
    <source>
        <strain evidence="3 4">DSM 14954</strain>
    </source>
</reference>
<dbReference type="EMBL" id="RBIL01000001">
    <property type="protein sequence ID" value="RKQ91165.1"/>
    <property type="molecule type" value="Genomic_DNA"/>
</dbReference>
<gene>
    <name evidence="3" type="ORF">C8N24_0985</name>
</gene>
<comment type="caution">
    <text evidence="3">The sequence shown here is derived from an EMBL/GenBank/DDBJ whole genome shotgun (WGS) entry which is preliminary data.</text>
</comment>
<organism evidence="3 4">
    <name type="scientific">Solirubrobacter pauli</name>
    <dbReference type="NCBI Taxonomy" id="166793"/>
    <lineage>
        <taxon>Bacteria</taxon>
        <taxon>Bacillati</taxon>
        <taxon>Actinomycetota</taxon>
        <taxon>Thermoleophilia</taxon>
        <taxon>Solirubrobacterales</taxon>
        <taxon>Solirubrobacteraceae</taxon>
        <taxon>Solirubrobacter</taxon>
    </lineage>
</organism>
<dbReference type="SUPFAM" id="SSF55961">
    <property type="entry name" value="Bet v1-like"/>
    <property type="match status" value="1"/>
</dbReference>
<evidence type="ECO:0000313" key="3">
    <source>
        <dbReference type="EMBL" id="RKQ91165.1"/>
    </source>
</evidence>
<comment type="similarity">
    <text evidence="1">Belongs to the AHA1 family.</text>
</comment>
<dbReference type="Pfam" id="PF08327">
    <property type="entry name" value="AHSA1"/>
    <property type="match status" value="1"/>
</dbReference>
<dbReference type="AlphaFoldDB" id="A0A660LA72"/>
<sequence length="144" mass="16018">MRRFAVQVSRVMRAPRSRVYRAFLDPELVARWWAPMDSVVATATVDERVGGVHRIEMLTAAGEPHRFDAVIQELVPDERIVLIFKFAPDAEETLLTVTFRDAPGGTEVLLDHQNVTAEGPLNEQSVDAGWSSVLDKLEGIAHAL</sequence>
<dbReference type="Gene3D" id="3.30.530.20">
    <property type="match status" value="1"/>
</dbReference>
<evidence type="ECO:0000256" key="1">
    <source>
        <dbReference type="ARBA" id="ARBA00006817"/>
    </source>
</evidence>
<dbReference type="OrthoDB" id="9786557at2"/>
<dbReference type="InterPro" id="IPR013538">
    <property type="entry name" value="ASHA1/2-like_C"/>
</dbReference>
<dbReference type="RefSeq" id="WP_121248547.1">
    <property type="nucleotide sequence ID" value="NZ_RBIL01000001.1"/>
</dbReference>
<dbReference type="CDD" id="cd07814">
    <property type="entry name" value="SRPBCC_CalC_Aha1-like"/>
    <property type="match status" value="1"/>
</dbReference>
<evidence type="ECO:0000313" key="4">
    <source>
        <dbReference type="Proteomes" id="UP000278962"/>
    </source>
</evidence>
<keyword evidence="4" id="KW-1185">Reference proteome</keyword>
<dbReference type="Proteomes" id="UP000278962">
    <property type="component" value="Unassembled WGS sequence"/>
</dbReference>
<evidence type="ECO:0000259" key="2">
    <source>
        <dbReference type="Pfam" id="PF08327"/>
    </source>
</evidence>
<dbReference type="InterPro" id="IPR023393">
    <property type="entry name" value="START-like_dom_sf"/>
</dbReference>
<name>A0A660LA72_9ACTN</name>
<protein>
    <submittedName>
        <fullName evidence="3">Uncharacterized protein YndB with AHSA1/START domain</fullName>
    </submittedName>
</protein>
<accession>A0A660LA72</accession>
<proteinExistence type="inferred from homology"/>
<feature type="domain" description="Activator of Hsp90 ATPase homologue 1/2-like C-terminal" evidence="2">
    <location>
        <begin position="13"/>
        <end position="140"/>
    </location>
</feature>